<accession>A0A423VB98</accession>
<dbReference type="SMART" id="SM00248">
    <property type="entry name" value="ANK"/>
    <property type="match status" value="12"/>
</dbReference>
<dbReference type="EMBL" id="LKEA01000083">
    <property type="protein sequence ID" value="ROV88118.1"/>
    <property type="molecule type" value="Genomic_DNA"/>
</dbReference>
<dbReference type="Gene3D" id="1.25.40.20">
    <property type="entry name" value="Ankyrin repeat-containing domain"/>
    <property type="match status" value="4"/>
</dbReference>
<evidence type="ECO:0000256" key="3">
    <source>
        <dbReference type="SAM" id="Coils"/>
    </source>
</evidence>
<reference evidence="5 6" key="1">
    <citation type="submission" date="2015-09" db="EMBL/GenBank/DDBJ databases">
        <title>Host preference determinants of Valsa canker pathogens revealed by comparative genomics.</title>
        <authorList>
            <person name="Yin Z."/>
            <person name="Huang L."/>
        </authorList>
    </citation>
    <scope>NUCLEOTIDE SEQUENCE [LARGE SCALE GENOMIC DNA]</scope>
    <source>
        <strain evidence="5 6">03-1</strain>
    </source>
</reference>
<keyword evidence="6" id="KW-1185">Reference proteome</keyword>
<name>A0A423VB98_9PEZI</name>
<dbReference type="PANTHER" id="PTHR24173:SF74">
    <property type="entry name" value="ANKYRIN REPEAT DOMAIN-CONTAINING PROTEIN 16"/>
    <property type="match status" value="1"/>
</dbReference>
<organism evidence="5 6">
    <name type="scientific">Cytospora schulzeri</name>
    <dbReference type="NCBI Taxonomy" id="448051"/>
    <lineage>
        <taxon>Eukaryota</taxon>
        <taxon>Fungi</taxon>
        <taxon>Dikarya</taxon>
        <taxon>Ascomycota</taxon>
        <taxon>Pezizomycotina</taxon>
        <taxon>Sordariomycetes</taxon>
        <taxon>Sordariomycetidae</taxon>
        <taxon>Diaporthales</taxon>
        <taxon>Cytosporaceae</taxon>
        <taxon>Cytospora</taxon>
    </lineage>
</organism>
<dbReference type="Pfam" id="PF12796">
    <property type="entry name" value="Ank_2"/>
    <property type="match status" value="1"/>
</dbReference>
<protein>
    <submittedName>
        <fullName evidence="5">Uncharacterized protein</fullName>
    </submittedName>
</protein>
<comment type="caution">
    <text evidence="5">The sequence shown here is derived from an EMBL/GenBank/DDBJ whole genome shotgun (WGS) entry which is preliminary data.</text>
</comment>
<dbReference type="OrthoDB" id="194358at2759"/>
<feature type="compositionally biased region" description="Polar residues" evidence="4">
    <location>
        <begin position="1301"/>
        <end position="1311"/>
    </location>
</feature>
<evidence type="ECO:0000313" key="5">
    <source>
        <dbReference type="EMBL" id="ROV88118.1"/>
    </source>
</evidence>
<proteinExistence type="predicted"/>
<keyword evidence="1" id="KW-0677">Repeat</keyword>
<evidence type="ECO:0000313" key="6">
    <source>
        <dbReference type="Proteomes" id="UP000283895"/>
    </source>
</evidence>
<keyword evidence="3" id="KW-0175">Coiled coil</keyword>
<dbReference type="InterPro" id="IPR036770">
    <property type="entry name" value="Ankyrin_rpt-contain_sf"/>
</dbReference>
<evidence type="ECO:0000256" key="2">
    <source>
        <dbReference type="ARBA" id="ARBA00023043"/>
    </source>
</evidence>
<dbReference type="PANTHER" id="PTHR24173">
    <property type="entry name" value="ANKYRIN REPEAT CONTAINING"/>
    <property type="match status" value="1"/>
</dbReference>
<evidence type="ECO:0000256" key="1">
    <source>
        <dbReference type="ARBA" id="ARBA00022737"/>
    </source>
</evidence>
<sequence>MTTTTVSKSPLIGSLSVSGFRNIDAKDADRERAIQLMLAQRQRDRRDSAPLQFTHKDATPVLTSLARGAIHDATPGLAKALLEYGASVCIAKPRSHKFLKRLSGQDQVDVRGHVLAEATQNCAAEVVCVLAREADDIARAEALPIAIRMNDPLKTVVLYSCGADVSPLCADFLSLFDLPNTDEMVETLLKWEVRLRGPCQDCRNKGLLRAVSVGSVTKVRMLLEKGASVLFNDAAALMSAIQGGKDGITQAMIASKSLSPELLDTAVGVASDALQAKLTHETFQIRLHILRLCIQGGSKGPRTDQALMCAVQQARLELIDDLVANNIAVNESTIRYSIMGRQPRVLRSIIRGKPSQPILAAGIDEALKLGDISMAQAMIDLLLYAGLEGRPVGEALIKVLETPRMLHNQGSCFPLLKLLLEKGSADINLHQGLSMNLAASEGCLDIVKLLLEFRPTIETLNNALVASAGRGDRCIEVTKLLVSQTSADYKGGKPLVSAIKSRSILQLSTLISMRPSSSSLATAWTEVDTVADDDTFQLDALTVLLRTGKIGSQLQDESLITAAARGKRGYETCRVLLSDLASPDRLGGRAVTAAARGLHLDTLTLLAKQPMSAYLVASAFRGVTAQGERWLTDEGLSVVQFLLQQGASGPEIGDAFCVAAKLCHQEAFDLLATSISDPQVFGRALYCLIQNGTSKWQVLDDSNLWAVQYLLEWGADQQSVNLAFLEVVKAAAIGKASDALIETFLSVGVKADVNFQRGKALRLAVGAFNVPLLKTLISNGSSKESMTQAFATAVTTSLEEKSILALIEVLVDNKSIQPDFHMGICNGIPPIIACLMVNPGHSKLVARLIDLGCPVEAETDCRLYVDEEVDQEPVTALMWALCQTGVQTVSTSAIEALIAGKANVNFTAPKTRANPVILASRHGRSEVVKQLLKAEANYIARDRFDRSALLYAARNGDLATVTVLNKAKPPINDGSLHAASRHLKSEVAAALIKAGHKPDFPSSNPDHEGRTALQELVLRSDCSEDVTKSEATIRALVVGGRANAMLKWRGYNSLFLAFANQRALETTRALLDNAMWECLNSEENVFVEVNPDTGKPCFFFSPTMYLSYRWPHEQVRGLLQLLHDKGCVDRFYAPLGAPQPPDARGLPADIVAAETKRREEEEKQRKRDFEHQEKLRRMREEEQQKIDIQEQQHIVWKAHEQEKGAVKLGNKVHEHDVWKVQEQEKGAVKLGIQVQQHQEQFIHKASMTAQEQRALAQKNALIAMKQQEDEAMRLRKMQHDQSALKAKHNENLKYRRRENAQTKTTQNNKLNFQRRENAQMKTTQNNKLNFQLREGAQKNATQQTSNRLNQQKSRQQIATQANLNRLKLEDDKRKILMKKSMIALRED</sequence>
<feature type="region of interest" description="Disordered" evidence="4">
    <location>
        <begin position="1297"/>
        <end position="1323"/>
    </location>
</feature>
<evidence type="ECO:0000256" key="4">
    <source>
        <dbReference type="SAM" id="MobiDB-lite"/>
    </source>
</evidence>
<dbReference type="InterPro" id="IPR002110">
    <property type="entry name" value="Ankyrin_rpt"/>
</dbReference>
<dbReference type="SUPFAM" id="SSF48403">
    <property type="entry name" value="Ankyrin repeat"/>
    <property type="match status" value="4"/>
</dbReference>
<feature type="coiled-coil region" evidence="3">
    <location>
        <begin position="1152"/>
        <end position="1192"/>
    </location>
</feature>
<dbReference type="Proteomes" id="UP000283895">
    <property type="component" value="Unassembled WGS sequence"/>
</dbReference>
<keyword evidence="2" id="KW-0040">ANK repeat</keyword>
<feature type="compositionally biased region" description="Polar residues" evidence="4">
    <location>
        <begin position="1338"/>
        <end position="1356"/>
    </location>
</feature>
<feature type="region of interest" description="Disordered" evidence="4">
    <location>
        <begin position="1336"/>
        <end position="1356"/>
    </location>
</feature>
<dbReference type="STRING" id="356882.A0A423VB98"/>
<gene>
    <name evidence="5" type="ORF">VMCG_10443</name>
</gene>